<keyword evidence="2" id="KW-1185">Reference proteome</keyword>
<sequence>MNLEIKTNLSQIFRQAESTHHVDQSGQEGDTKVPKAYSLRSTSTPFVVDQHFALQLDEII</sequence>
<name>A0A6M9PWX1_9BURK</name>
<dbReference type="AlphaFoldDB" id="A0A6M9PWX1"/>
<evidence type="ECO:0000313" key="2">
    <source>
        <dbReference type="Proteomes" id="UP000501090"/>
    </source>
</evidence>
<organism evidence="1 2">
    <name type="scientific">Polynucleobacter arcticus</name>
    <dbReference type="NCBI Taxonomy" id="1743165"/>
    <lineage>
        <taxon>Bacteria</taxon>
        <taxon>Pseudomonadati</taxon>
        <taxon>Pseudomonadota</taxon>
        <taxon>Betaproteobacteria</taxon>
        <taxon>Burkholderiales</taxon>
        <taxon>Burkholderiaceae</taxon>
        <taxon>Polynucleobacter</taxon>
    </lineage>
</organism>
<proteinExistence type="predicted"/>
<evidence type="ECO:0000313" key="1">
    <source>
        <dbReference type="EMBL" id="QKM60423.1"/>
    </source>
</evidence>
<accession>A0A6M9PWX1</accession>
<protein>
    <submittedName>
        <fullName evidence="1">Uncharacterized protein</fullName>
    </submittedName>
</protein>
<reference evidence="1 2" key="1">
    <citation type="submission" date="2018-04" db="EMBL/GenBank/DDBJ databases">
        <title>Polynucleobacter sp. UK-Long2-W17 genome.</title>
        <authorList>
            <person name="Hahn M.W."/>
        </authorList>
    </citation>
    <scope>NUCLEOTIDE SEQUENCE [LARGE SCALE GENOMIC DNA]</scope>
    <source>
        <strain evidence="1 2">UK-Long2-W17</strain>
    </source>
</reference>
<dbReference type="EMBL" id="CP028940">
    <property type="protein sequence ID" value="QKM60423.1"/>
    <property type="molecule type" value="Genomic_DNA"/>
</dbReference>
<dbReference type="RefSeq" id="WP_173960185.1">
    <property type="nucleotide sequence ID" value="NZ_CP028940.1"/>
</dbReference>
<dbReference type="KEGG" id="pard:DN92_04840"/>
<gene>
    <name evidence="1" type="ORF">DN92_04840</name>
</gene>
<dbReference type="Proteomes" id="UP000501090">
    <property type="component" value="Chromosome"/>
</dbReference>